<protein>
    <submittedName>
        <fullName evidence="3">Probable protein phosphatase 2C 72</fullName>
    </submittedName>
</protein>
<dbReference type="InterPro" id="IPR001932">
    <property type="entry name" value="PPM-type_phosphatase-like_dom"/>
</dbReference>
<accession>A0ABM0VEG8</accession>
<organism evidence="2 3">
    <name type="scientific">Camelina sativa</name>
    <name type="common">False flax</name>
    <name type="synonym">Myagrum sativum</name>
    <dbReference type="NCBI Taxonomy" id="90675"/>
    <lineage>
        <taxon>Eukaryota</taxon>
        <taxon>Viridiplantae</taxon>
        <taxon>Streptophyta</taxon>
        <taxon>Embryophyta</taxon>
        <taxon>Tracheophyta</taxon>
        <taxon>Spermatophyta</taxon>
        <taxon>Magnoliopsida</taxon>
        <taxon>eudicotyledons</taxon>
        <taxon>Gunneridae</taxon>
        <taxon>Pentapetalae</taxon>
        <taxon>rosids</taxon>
        <taxon>malvids</taxon>
        <taxon>Brassicales</taxon>
        <taxon>Brassicaceae</taxon>
        <taxon>Camelineae</taxon>
        <taxon>Camelina</taxon>
    </lineage>
</organism>
<evidence type="ECO:0000313" key="3">
    <source>
        <dbReference type="RefSeq" id="XP_010454947.1"/>
    </source>
</evidence>
<dbReference type="PANTHER" id="PTHR47992">
    <property type="entry name" value="PROTEIN PHOSPHATASE"/>
    <property type="match status" value="1"/>
</dbReference>
<sequence>MGHCFSLPSSSSEIHEENEHGDGNAVVCYGEDQFGSDHDLPVHRLGSVCSIQGTKGLNQDHAVLNLGYGTRDTELCGVFDGHGKNGHMVSKVVRNRLPSILLTLKKELNQESNVCEEEAHKWEKACFTAFRLIDRELNLQVFDCSFSGSTGVVAITQGDDLVIANLGDSRAVLGTMTEDGEIRAVQLTSDLTPDVPSEAERIRMCKGRVFAMKTEPCSQRVWLPKQDIPGLAMSRAFGDFRLKDHGVIAVPEVFQHRLTSKDQFLVLATDGVWDMLSNDEVVSLIWSSGKKQVAAAKLVAESAEATWKKKLKSTKIDDITVVCLFLQNKEQVSCTMHT</sequence>
<gene>
    <name evidence="3" type="primary">LOC104736628</name>
</gene>
<dbReference type="Pfam" id="PF00481">
    <property type="entry name" value="PP2C"/>
    <property type="match status" value="1"/>
</dbReference>
<dbReference type="Proteomes" id="UP000694864">
    <property type="component" value="Chromosome 13"/>
</dbReference>
<dbReference type="CDD" id="cd00143">
    <property type="entry name" value="PP2Cc"/>
    <property type="match status" value="1"/>
</dbReference>
<feature type="domain" description="PPM-type phosphatase" evidence="1">
    <location>
        <begin position="45"/>
        <end position="326"/>
    </location>
</feature>
<dbReference type="InterPro" id="IPR036457">
    <property type="entry name" value="PPM-type-like_dom_sf"/>
</dbReference>
<name>A0ABM0VEG8_CAMSA</name>
<keyword evidence="2" id="KW-1185">Reference proteome</keyword>
<dbReference type="SMART" id="SM00332">
    <property type="entry name" value="PP2Cc"/>
    <property type="match status" value="1"/>
</dbReference>
<dbReference type="PROSITE" id="PS51746">
    <property type="entry name" value="PPM_2"/>
    <property type="match status" value="1"/>
</dbReference>
<proteinExistence type="predicted"/>
<dbReference type="InterPro" id="IPR015655">
    <property type="entry name" value="PP2C"/>
</dbReference>
<dbReference type="Gene3D" id="3.60.40.10">
    <property type="entry name" value="PPM-type phosphatase domain"/>
    <property type="match status" value="1"/>
</dbReference>
<reference evidence="3" key="2">
    <citation type="submission" date="2025-08" db="UniProtKB">
        <authorList>
            <consortium name="RefSeq"/>
        </authorList>
    </citation>
    <scope>IDENTIFICATION</scope>
    <source>
        <tissue evidence="3">Leaf</tissue>
    </source>
</reference>
<evidence type="ECO:0000313" key="2">
    <source>
        <dbReference type="Proteomes" id="UP000694864"/>
    </source>
</evidence>
<evidence type="ECO:0000259" key="1">
    <source>
        <dbReference type="PROSITE" id="PS51746"/>
    </source>
</evidence>
<reference evidence="2" key="1">
    <citation type="journal article" date="2014" name="Nat. Commun.">
        <title>The emerging biofuel crop Camelina sativa retains a highly undifferentiated hexaploid genome structure.</title>
        <authorList>
            <person name="Kagale S."/>
            <person name="Koh C."/>
            <person name="Nixon J."/>
            <person name="Bollina V."/>
            <person name="Clarke W.E."/>
            <person name="Tuteja R."/>
            <person name="Spillane C."/>
            <person name="Robinson S.J."/>
            <person name="Links M.G."/>
            <person name="Clarke C."/>
            <person name="Higgins E.E."/>
            <person name="Huebert T."/>
            <person name="Sharpe A.G."/>
            <person name="Parkin I.A."/>
        </authorList>
    </citation>
    <scope>NUCLEOTIDE SEQUENCE [LARGE SCALE GENOMIC DNA]</scope>
    <source>
        <strain evidence="2">cv. DH55</strain>
    </source>
</reference>
<dbReference type="GeneID" id="104736628"/>
<dbReference type="SUPFAM" id="SSF81606">
    <property type="entry name" value="PP2C-like"/>
    <property type="match status" value="1"/>
</dbReference>
<dbReference type="RefSeq" id="XP_010454947.1">
    <property type="nucleotide sequence ID" value="XM_010456645.1"/>
</dbReference>